<feature type="domain" description="7(1) septoil knot" evidence="2">
    <location>
        <begin position="20"/>
        <end position="102"/>
    </location>
</feature>
<accession>A0ABP8NEZ3</accession>
<evidence type="ECO:0000259" key="2">
    <source>
        <dbReference type="Pfam" id="PF19647"/>
    </source>
</evidence>
<dbReference type="Pfam" id="PF19647">
    <property type="entry name" value="Septknot"/>
    <property type="match status" value="1"/>
</dbReference>
<feature type="signal peptide" evidence="1">
    <location>
        <begin position="1"/>
        <end position="19"/>
    </location>
</feature>
<keyword evidence="1" id="KW-0732">Signal</keyword>
<feature type="chain" id="PRO_5046772937" description="7(1) septoil knot domain-containing protein" evidence="1">
    <location>
        <begin position="20"/>
        <end position="118"/>
    </location>
</feature>
<protein>
    <recommendedName>
        <fullName evidence="2">7(1) septoil knot domain-containing protein</fullName>
    </recommendedName>
</protein>
<keyword evidence="4" id="KW-1185">Reference proteome</keyword>
<evidence type="ECO:0000313" key="4">
    <source>
        <dbReference type="Proteomes" id="UP001500067"/>
    </source>
</evidence>
<gene>
    <name evidence="3" type="ORF">GCM10023093_20040</name>
</gene>
<dbReference type="Proteomes" id="UP001500067">
    <property type="component" value="Unassembled WGS sequence"/>
</dbReference>
<reference evidence="4" key="1">
    <citation type="journal article" date="2019" name="Int. J. Syst. Evol. Microbiol.">
        <title>The Global Catalogue of Microorganisms (GCM) 10K type strain sequencing project: providing services to taxonomists for standard genome sequencing and annotation.</title>
        <authorList>
            <consortium name="The Broad Institute Genomics Platform"/>
            <consortium name="The Broad Institute Genome Sequencing Center for Infectious Disease"/>
            <person name="Wu L."/>
            <person name="Ma J."/>
        </authorList>
    </citation>
    <scope>NUCLEOTIDE SEQUENCE [LARGE SCALE GENOMIC DNA]</scope>
    <source>
        <strain evidence="4">JCM 32105</strain>
    </source>
</reference>
<sequence>MKKQLLSALLLCAATLAHAQRVYTTNNRGTSDLKVFVTDKASDADLNVYKVPNKYDAGKDLEEGLWYFTDHGTEARTRITFVDKATQADIQIRFVSSRFSAGKGWGKRADKLGSILNK</sequence>
<organism evidence="3 4">
    <name type="scientific">Nemorincola caseinilytica</name>
    <dbReference type="NCBI Taxonomy" id="2054315"/>
    <lineage>
        <taxon>Bacteria</taxon>
        <taxon>Pseudomonadati</taxon>
        <taxon>Bacteroidota</taxon>
        <taxon>Chitinophagia</taxon>
        <taxon>Chitinophagales</taxon>
        <taxon>Chitinophagaceae</taxon>
        <taxon>Nemorincola</taxon>
    </lineage>
</organism>
<dbReference type="RefSeq" id="WP_345082484.1">
    <property type="nucleotide sequence ID" value="NZ_BAABFA010000011.1"/>
</dbReference>
<dbReference type="InterPro" id="IPR046148">
    <property type="entry name" value="Septknot"/>
</dbReference>
<name>A0ABP8NEZ3_9BACT</name>
<dbReference type="EMBL" id="BAABFA010000011">
    <property type="protein sequence ID" value="GAA4466229.1"/>
    <property type="molecule type" value="Genomic_DNA"/>
</dbReference>
<evidence type="ECO:0000313" key="3">
    <source>
        <dbReference type="EMBL" id="GAA4466229.1"/>
    </source>
</evidence>
<evidence type="ECO:0000256" key="1">
    <source>
        <dbReference type="SAM" id="SignalP"/>
    </source>
</evidence>
<proteinExistence type="predicted"/>
<comment type="caution">
    <text evidence="3">The sequence shown here is derived from an EMBL/GenBank/DDBJ whole genome shotgun (WGS) entry which is preliminary data.</text>
</comment>